<dbReference type="AlphaFoldDB" id="A0A015SVR7"/>
<sequence>MESNIIEFLRKEVVNGLFQTTTMQTVWNVWQNKIREILPQNCNEQDFLNLGDYLSDIFKSTGGEGRAQGELSGGGNAWESLIVWYINICCVNTRVVAFKKMGQVPLPIKEAITVNYENFSCSTESDITVVIFPDEDCFTSKEDAHIFFNSRGKYMKKELDKEVGEYFDKFSIGIIQCKTNWNDNAQIPMLWDMIYSAGGFRGRQISVGVNNYSIQSLDSFTYSFVTVPSNKLSNFKPNSVSVKRVKGLSGGNYWGRITEQGIARSVKEIFNNYNSGFDNKNIRTTLKNAV</sequence>
<dbReference type="Proteomes" id="UP000020529">
    <property type="component" value="Unassembled WGS sequence"/>
</dbReference>
<dbReference type="EMBL" id="JGCY01000202">
    <property type="protein sequence ID" value="EXY76259.1"/>
    <property type="molecule type" value="Genomic_DNA"/>
</dbReference>
<name>A0A015SVR7_BACFG</name>
<feature type="non-terminal residue" evidence="1">
    <location>
        <position position="290"/>
    </location>
</feature>
<gene>
    <name evidence="1" type="ORF">M124_4860</name>
</gene>
<evidence type="ECO:0000313" key="1">
    <source>
        <dbReference type="EMBL" id="EXY76259.1"/>
    </source>
</evidence>
<proteinExistence type="predicted"/>
<comment type="caution">
    <text evidence="1">The sequence shown here is derived from an EMBL/GenBank/DDBJ whole genome shotgun (WGS) entry which is preliminary data.</text>
</comment>
<protein>
    <submittedName>
        <fullName evidence="1">Uncharacterized protein</fullName>
    </submittedName>
</protein>
<dbReference type="RefSeq" id="WP_032587488.1">
    <property type="nucleotide sequence ID" value="NZ_JGCY01000202.1"/>
</dbReference>
<accession>A0A015SVR7</accession>
<reference evidence="1 2" key="1">
    <citation type="submission" date="2014-02" db="EMBL/GenBank/DDBJ databases">
        <authorList>
            <person name="Sears C."/>
            <person name="Carroll K."/>
            <person name="Sack B.R."/>
            <person name="Qadri F."/>
            <person name="Myers L.L."/>
            <person name="Chung G.-T."/>
            <person name="Escheverria P."/>
            <person name="Fraser C.M."/>
            <person name="Sadzewicz L."/>
            <person name="Shefchek K.A."/>
            <person name="Tallon L."/>
            <person name="Das S.P."/>
            <person name="Daugherty S."/>
            <person name="Mongodin E.F."/>
        </authorList>
    </citation>
    <scope>NUCLEOTIDE SEQUENCE [LARGE SCALE GENOMIC DNA]</scope>
    <source>
        <strain evidence="2">3988T(B)14</strain>
    </source>
</reference>
<organism evidence="1 2">
    <name type="scientific">Bacteroides fragilis str. 3988T(B)14</name>
    <dbReference type="NCBI Taxonomy" id="1339315"/>
    <lineage>
        <taxon>Bacteria</taxon>
        <taxon>Pseudomonadati</taxon>
        <taxon>Bacteroidota</taxon>
        <taxon>Bacteroidia</taxon>
        <taxon>Bacteroidales</taxon>
        <taxon>Bacteroidaceae</taxon>
        <taxon>Bacteroides</taxon>
    </lineage>
</organism>
<evidence type="ECO:0000313" key="2">
    <source>
        <dbReference type="Proteomes" id="UP000020529"/>
    </source>
</evidence>